<keyword evidence="2" id="KW-1185">Reference proteome</keyword>
<feature type="non-terminal residue" evidence="1">
    <location>
        <position position="133"/>
    </location>
</feature>
<dbReference type="EMBL" id="CM010719">
    <property type="protein sequence ID" value="RZC60631.1"/>
    <property type="molecule type" value="Genomic_DNA"/>
</dbReference>
<sequence length="133" mass="15193">MAAHTIREKLNAPVKQHDAEINTGYVLYGCIFSKMQLSSTKSSIVEKAIPSSSVIKKRFTSCTGRRDTFIRLVCDRRAQETFLIVLSRAKTLNLHNLLVKSYILPVLEDYSLGTNGERMIPRLLKNYKCFSFF</sequence>
<gene>
    <name evidence="1" type="ORF">C5167_022379</name>
</gene>
<dbReference type="Gramene" id="RZC60631">
    <property type="protein sequence ID" value="RZC60631"/>
    <property type="gene ID" value="C5167_022379"/>
</dbReference>
<name>A0A4Y7JKX5_PAPSO</name>
<dbReference type="AlphaFoldDB" id="A0A4Y7JKX5"/>
<evidence type="ECO:0000313" key="2">
    <source>
        <dbReference type="Proteomes" id="UP000316621"/>
    </source>
</evidence>
<evidence type="ECO:0000313" key="1">
    <source>
        <dbReference type="EMBL" id="RZC60631.1"/>
    </source>
</evidence>
<dbReference type="Proteomes" id="UP000316621">
    <property type="component" value="Chromosome 5"/>
</dbReference>
<proteinExistence type="predicted"/>
<reference evidence="1 2" key="1">
    <citation type="journal article" date="2018" name="Science">
        <title>The opium poppy genome and morphinan production.</title>
        <authorList>
            <person name="Guo L."/>
            <person name="Winzer T."/>
            <person name="Yang X."/>
            <person name="Li Y."/>
            <person name="Ning Z."/>
            <person name="He Z."/>
            <person name="Teodor R."/>
            <person name="Lu Y."/>
            <person name="Bowser T.A."/>
            <person name="Graham I.A."/>
            <person name="Ye K."/>
        </authorList>
    </citation>
    <scope>NUCLEOTIDE SEQUENCE [LARGE SCALE GENOMIC DNA]</scope>
    <source>
        <strain evidence="2">cv. HN1</strain>
        <tissue evidence="1">Leaves</tissue>
    </source>
</reference>
<organism evidence="1 2">
    <name type="scientific">Papaver somniferum</name>
    <name type="common">Opium poppy</name>
    <dbReference type="NCBI Taxonomy" id="3469"/>
    <lineage>
        <taxon>Eukaryota</taxon>
        <taxon>Viridiplantae</taxon>
        <taxon>Streptophyta</taxon>
        <taxon>Embryophyta</taxon>
        <taxon>Tracheophyta</taxon>
        <taxon>Spermatophyta</taxon>
        <taxon>Magnoliopsida</taxon>
        <taxon>Ranunculales</taxon>
        <taxon>Papaveraceae</taxon>
        <taxon>Papaveroideae</taxon>
        <taxon>Papaver</taxon>
    </lineage>
</organism>
<protein>
    <submittedName>
        <fullName evidence="1">Uncharacterized protein</fullName>
    </submittedName>
</protein>
<accession>A0A4Y7JKX5</accession>